<feature type="compositionally biased region" description="Low complexity" evidence="6">
    <location>
        <begin position="43"/>
        <end position="61"/>
    </location>
</feature>
<feature type="region of interest" description="Disordered" evidence="6">
    <location>
        <begin position="1"/>
        <end position="72"/>
    </location>
</feature>
<feature type="transmembrane region" description="Helical" evidence="7">
    <location>
        <begin position="270"/>
        <end position="289"/>
    </location>
</feature>
<dbReference type="InterPro" id="IPR036259">
    <property type="entry name" value="MFS_trans_sf"/>
</dbReference>
<feature type="transmembrane region" description="Helical" evidence="7">
    <location>
        <begin position="338"/>
        <end position="356"/>
    </location>
</feature>
<evidence type="ECO:0000256" key="6">
    <source>
        <dbReference type="SAM" id="MobiDB-lite"/>
    </source>
</evidence>
<feature type="transmembrane region" description="Helical" evidence="7">
    <location>
        <begin position="362"/>
        <end position="381"/>
    </location>
</feature>
<evidence type="ECO:0000256" key="4">
    <source>
        <dbReference type="ARBA" id="ARBA00022989"/>
    </source>
</evidence>
<evidence type="ECO:0000313" key="9">
    <source>
        <dbReference type="EMBL" id="MFF4778056.1"/>
    </source>
</evidence>
<feature type="transmembrane region" description="Helical" evidence="7">
    <location>
        <begin position="117"/>
        <end position="138"/>
    </location>
</feature>
<feature type="transmembrane region" description="Helical" evidence="7">
    <location>
        <begin position="205"/>
        <end position="224"/>
    </location>
</feature>
<dbReference type="PANTHER" id="PTHR43124:SF3">
    <property type="entry name" value="CHLORAMPHENICOL EFFLUX PUMP RV0191"/>
    <property type="match status" value="1"/>
</dbReference>
<dbReference type="Pfam" id="PF07690">
    <property type="entry name" value="MFS_1"/>
    <property type="match status" value="1"/>
</dbReference>
<dbReference type="InterPro" id="IPR011701">
    <property type="entry name" value="MFS"/>
</dbReference>
<feature type="transmembrane region" description="Helical" evidence="7">
    <location>
        <begin position="426"/>
        <end position="445"/>
    </location>
</feature>
<accession>A0ABW6VGK6</accession>
<organism evidence="9 10">
    <name type="scientific">Microtetraspora fusca</name>
    <dbReference type="NCBI Taxonomy" id="1997"/>
    <lineage>
        <taxon>Bacteria</taxon>
        <taxon>Bacillati</taxon>
        <taxon>Actinomycetota</taxon>
        <taxon>Actinomycetes</taxon>
        <taxon>Streptosporangiales</taxon>
        <taxon>Streptosporangiaceae</taxon>
        <taxon>Microtetraspora</taxon>
    </lineage>
</organism>
<keyword evidence="5 7" id="KW-0472">Membrane</keyword>
<feature type="compositionally biased region" description="Basic and acidic residues" evidence="6">
    <location>
        <begin position="22"/>
        <end position="32"/>
    </location>
</feature>
<name>A0ABW6VGK6_MICFU</name>
<evidence type="ECO:0000256" key="5">
    <source>
        <dbReference type="ARBA" id="ARBA00023136"/>
    </source>
</evidence>
<dbReference type="CDD" id="cd17324">
    <property type="entry name" value="MFS_NepI_like"/>
    <property type="match status" value="1"/>
</dbReference>
<evidence type="ECO:0000256" key="1">
    <source>
        <dbReference type="ARBA" id="ARBA00004651"/>
    </source>
</evidence>
<protein>
    <submittedName>
        <fullName evidence="9">MFS transporter</fullName>
    </submittedName>
</protein>
<dbReference type="InterPro" id="IPR020846">
    <property type="entry name" value="MFS_dom"/>
</dbReference>
<dbReference type="InterPro" id="IPR050189">
    <property type="entry name" value="MFS_Efflux_Transporters"/>
</dbReference>
<comment type="caution">
    <text evidence="9">The sequence shown here is derived from an EMBL/GenBank/DDBJ whole genome shotgun (WGS) entry which is preliminary data.</text>
</comment>
<feature type="transmembrane region" description="Helical" evidence="7">
    <location>
        <begin position="230"/>
        <end position="250"/>
    </location>
</feature>
<feature type="transmembrane region" description="Helical" evidence="7">
    <location>
        <begin position="402"/>
        <end position="420"/>
    </location>
</feature>
<evidence type="ECO:0000256" key="2">
    <source>
        <dbReference type="ARBA" id="ARBA00022475"/>
    </source>
</evidence>
<keyword evidence="3 7" id="KW-0812">Transmembrane</keyword>
<reference evidence="9 10" key="1">
    <citation type="submission" date="2024-10" db="EMBL/GenBank/DDBJ databases">
        <title>The Natural Products Discovery Center: Release of the First 8490 Sequenced Strains for Exploring Actinobacteria Biosynthetic Diversity.</title>
        <authorList>
            <person name="Kalkreuter E."/>
            <person name="Kautsar S.A."/>
            <person name="Yang D."/>
            <person name="Bader C.D."/>
            <person name="Teijaro C.N."/>
            <person name="Fluegel L."/>
            <person name="Davis C.M."/>
            <person name="Simpson J.R."/>
            <person name="Lauterbach L."/>
            <person name="Steele A.D."/>
            <person name="Gui C."/>
            <person name="Meng S."/>
            <person name="Li G."/>
            <person name="Viehrig K."/>
            <person name="Ye F."/>
            <person name="Su P."/>
            <person name="Kiefer A.F."/>
            <person name="Nichols A."/>
            <person name="Cepeda A.J."/>
            <person name="Yan W."/>
            <person name="Fan B."/>
            <person name="Jiang Y."/>
            <person name="Adhikari A."/>
            <person name="Zheng C.-J."/>
            <person name="Schuster L."/>
            <person name="Cowan T.M."/>
            <person name="Smanski M.J."/>
            <person name="Chevrette M.G."/>
            <person name="De Carvalho L.P.S."/>
            <person name="Shen B."/>
        </authorList>
    </citation>
    <scope>NUCLEOTIDE SEQUENCE [LARGE SCALE GENOMIC DNA]</scope>
    <source>
        <strain evidence="9 10">NPDC001281</strain>
    </source>
</reference>
<feature type="domain" description="Major facilitator superfamily (MFS) profile" evidence="8">
    <location>
        <begin position="76"/>
        <end position="450"/>
    </location>
</feature>
<evidence type="ECO:0000259" key="8">
    <source>
        <dbReference type="PROSITE" id="PS50850"/>
    </source>
</evidence>
<dbReference type="PROSITE" id="PS50850">
    <property type="entry name" value="MFS"/>
    <property type="match status" value="1"/>
</dbReference>
<comment type="subcellular location">
    <subcellularLocation>
        <location evidence="1">Cell membrane</location>
        <topology evidence="1">Multi-pass membrane protein</topology>
    </subcellularLocation>
</comment>
<feature type="transmembrane region" description="Helical" evidence="7">
    <location>
        <begin position="309"/>
        <end position="331"/>
    </location>
</feature>
<dbReference type="RefSeq" id="WP_387346562.1">
    <property type="nucleotide sequence ID" value="NZ_JBIAXI010000028.1"/>
</dbReference>
<evidence type="ECO:0000313" key="10">
    <source>
        <dbReference type="Proteomes" id="UP001602119"/>
    </source>
</evidence>
<dbReference type="SUPFAM" id="SSF103473">
    <property type="entry name" value="MFS general substrate transporter"/>
    <property type="match status" value="1"/>
</dbReference>
<feature type="transmembrane region" description="Helical" evidence="7">
    <location>
        <begin position="175"/>
        <end position="193"/>
    </location>
</feature>
<evidence type="ECO:0000256" key="7">
    <source>
        <dbReference type="SAM" id="Phobius"/>
    </source>
</evidence>
<gene>
    <name evidence="9" type="ORF">ACFY05_35045</name>
</gene>
<keyword evidence="4 7" id="KW-1133">Transmembrane helix</keyword>
<proteinExistence type="predicted"/>
<evidence type="ECO:0000256" key="3">
    <source>
        <dbReference type="ARBA" id="ARBA00022692"/>
    </source>
</evidence>
<dbReference type="Gene3D" id="1.20.1250.20">
    <property type="entry name" value="MFS general substrate transporter like domains"/>
    <property type="match status" value="1"/>
</dbReference>
<sequence>MSAPADMTAGATGGPTHLTPRTRNDAADRSPTTDRVPTPDCSPATPATAGNAAAAGATGAAPREEAGHPGAPEAPFPVWGLLALFTAAFSAVMTELLPAGLLPRMSADLGVPQSRVGYLVTGYALASFLTAIPVTAALRGLRRRPVLVGALAGFAVCNAVTALSSAYALTFAARMLAGVMGGTMWAMLAGYAARMVPARRRGRAIAVVLAGITVALSLGVPAGTAAAAAFGWRAGFAGLAALPVLLIAWVAAKVPDFPGERATGAAPHRVAAVPGVRAVLAVTLVLLPAHQAMYTYVAPFAARAGVDDAGLVLLVFGIATVAGIWVVGALVDRFLRPALLASLALVAAAMLVLGLAGRTPLVVLVAVAVWGAAFGGAPTLLQTALVDASGPANADVATSLQTTVYNAGIAAGSLAGGVVLEGAGAGALPWTALPLLLAALVIVAAGRRHAFPARRPAHWP</sequence>
<keyword evidence="10" id="KW-1185">Reference proteome</keyword>
<dbReference type="EMBL" id="JBIAXI010000028">
    <property type="protein sequence ID" value="MFF4778056.1"/>
    <property type="molecule type" value="Genomic_DNA"/>
</dbReference>
<dbReference type="Proteomes" id="UP001602119">
    <property type="component" value="Unassembled WGS sequence"/>
</dbReference>
<feature type="transmembrane region" description="Helical" evidence="7">
    <location>
        <begin position="78"/>
        <end position="97"/>
    </location>
</feature>
<feature type="transmembrane region" description="Helical" evidence="7">
    <location>
        <begin position="145"/>
        <end position="169"/>
    </location>
</feature>
<keyword evidence="2" id="KW-1003">Cell membrane</keyword>
<dbReference type="PANTHER" id="PTHR43124">
    <property type="entry name" value="PURINE EFFLUX PUMP PBUE"/>
    <property type="match status" value="1"/>
</dbReference>